<reference evidence="1 2" key="1">
    <citation type="submission" date="2014-04" db="EMBL/GenBank/DDBJ databases">
        <authorList>
            <consortium name="DOE Joint Genome Institute"/>
            <person name="Kuo A."/>
            <person name="Kohler A."/>
            <person name="Costa M.D."/>
            <person name="Nagy L.G."/>
            <person name="Floudas D."/>
            <person name="Copeland A."/>
            <person name="Barry K.W."/>
            <person name="Cichocki N."/>
            <person name="Veneault-Fourrey C."/>
            <person name="LaButti K."/>
            <person name="Lindquist E.A."/>
            <person name="Lipzen A."/>
            <person name="Lundell T."/>
            <person name="Morin E."/>
            <person name="Murat C."/>
            <person name="Sun H."/>
            <person name="Tunlid A."/>
            <person name="Henrissat B."/>
            <person name="Grigoriev I.V."/>
            <person name="Hibbett D.S."/>
            <person name="Martin F."/>
            <person name="Nordberg H.P."/>
            <person name="Cantor M.N."/>
            <person name="Hua S.X."/>
        </authorList>
    </citation>
    <scope>NUCLEOTIDE SEQUENCE [LARGE SCALE GENOMIC DNA]</scope>
    <source>
        <strain evidence="1 2">Marx 270</strain>
    </source>
</reference>
<dbReference type="Proteomes" id="UP000054217">
    <property type="component" value="Unassembled WGS sequence"/>
</dbReference>
<reference evidence="2" key="2">
    <citation type="submission" date="2015-01" db="EMBL/GenBank/DDBJ databases">
        <title>Evolutionary Origins and Diversification of the Mycorrhizal Mutualists.</title>
        <authorList>
            <consortium name="DOE Joint Genome Institute"/>
            <consortium name="Mycorrhizal Genomics Consortium"/>
            <person name="Kohler A."/>
            <person name="Kuo A."/>
            <person name="Nagy L.G."/>
            <person name="Floudas D."/>
            <person name="Copeland A."/>
            <person name="Barry K.W."/>
            <person name="Cichocki N."/>
            <person name="Veneault-Fourrey C."/>
            <person name="LaButti K."/>
            <person name="Lindquist E.A."/>
            <person name="Lipzen A."/>
            <person name="Lundell T."/>
            <person name="Morin E."/>
            <person name="Murat C."/>
            <person name="Riley R."/>
            <person name="Ohm R."/>
            <person name="Sun H."/>
            <person name="Tunlid A."/>
            <person name="Henrissat B."/>
            <person name="Grigoriev I.V."/>
            <person name="Hibbett D.S."/>
            <person name="Martin F."/>
        </authorList>
    </citation>
    <scope>NUCLEOTIDE SEQUENCE [LARGE SCALE GENOMIC DNA]</scope>
    <source>
        <strain evidence="2">Marx 270</strain>
    </source>
</reference>
<evidence type="ECO:0000313" key="1">
    <source>
        <dbReference type="EMBL" id="KIN96468.1"/>
    </source>
</evidence>
<dbReference type="AlphaFoldDB" id="A0A0C3NMC6"/>
<organism evidence="1 2">
    <name type="scientific">Pisolithus tinctorius Marx 270</name>
    <dbReference type="NCBI Taxonomy" id="870435"/>
    <lineage>
        <taxon>Eukaryota</taxon>
        <taxon>Fungi</taxon>
        <taxon>Dikarya</taxon>
        <taxon>Basidiomycota</taxon>
        <taxon>Agaricomycotina</taxon>
        <taxon>Agaricomycetes</taxon>
        <taxon>Agaricomycetidae</taxon>
        <taxon>Boletales</taxon>
        <taxon>Sclerodermatineae</taxon>
        <taxon>Pisolithaceae</taxon>
        <taxon>Pisolithus</taxon>
    </lineage>
</organism>
<sequence length="119" mass="13302">MQDMPSRLITNKLYACSRLPHSRPRSADLRLRTIWKLSFSQRAYRIKLPVMMAAVQYVAHYTHLGPDHVGYELVIYRANGGLPVPSMSSSADRETVRPASSRMLSLQNGILGEGSLCQG</sequence>
<dbReference type="EMBL" id="KN832045">
    <property type="protein sequence ID" value="KIN96468.1"/>
    <property type="molecule type" value="Genomic_DNA"/>
</dbReference>
<dbReference type="HOGENOM" id="CLU_2062412_0_0_1"/>
<name>A0A0C3NMC6_PISTI</name>
<gene>
    <name evidence="1" type="ORF">M404DRAFT_1006743</name>
</gene>
<accession>A0A0C3NMC6</accession>
<protein>
    <submittedName>
        <fullName evidence="1">Uncharacterized protein</fullName>
    </submittedName>
</protein>
<dbReference type="InParanoid" id="A0A0C3NMC6"/>
<proteinExistence type="predicted"/>
<keyword evidence="2" id="KW-1185">Reference proteome</keyword>
<evidence type="ECO:0000313" key="2">
    <source>
        <dbReference type="Proteomes" id="UP000054217"/>
    </source>
</evidence>